<evidence type="ECO:0008006" key="6">
    <source>
        <dbReference type="Google" id="ProtNLM"/>
    </source>
</evidence>
<keyword evidence="1" id="KW-0732">Signal</keyword>
<evidence type="ECO:0000259" key="2">
    <source>
        <dbReference type="Pfam" id="PF22820"/>
    </source>
</evidence>
<reference evidence="4" key="1">
    <citation type="submission" date="2022-07" db="EMBL/GenBank/DDBJ databases">
        <title>FELIX.</title>
        <authorList>
            <person name="Wan K.H."/>
            <person name="Park S."/>
            <person name="Lawrence Q."/>
            <person name="Eichenberger J.P."/>
            <person name="Booth B.W."/>
            <person name="Piaggio A.J."/>
            <person name="Chandler J.C."/>
            <person name="Franklin A.B."/>
            <person name="Celniker S.E."/>
        </authorList>
    </citation>
    <scope>NUCLEOTIDE SEQUENCE</scope>
    <source>
        <strain evidence="4">QA-1986 374</strain>
    </source>
</reference>
<feature type="domain" description="YvbJ-like NTF2-like" evidence="3">
    <location>
        <begin position="281"/>
        <end position="403"/>
    </location>
</feature>
<dbReference type="InterPro" id="IPR056902">
    <property type="entry name" value="NTF2_YvbJ"/>
</dbReference>
<dbReference type="InterPro" id="IPR054530">
    <property type="entry name" value="TcaA_4th"/>
</dbReference>
<protein>
    <recommendedName>
        <fullName evidence="6">DUF4878 domain-containing protein</fullName>
    </recommendedName>
</protein>
<feature type="signal peptide" evidence="1">
    <location>
        <begin position="1"/>
        <end position="24"/>
    </location>
</feature>
<keyword evidence="5" id="KW-1185">Reference proteome</keyword>
<evidence type="ECO:0000313" key="4">
    <source>
        <dbReference type="EMBL" id="UUI01401.1"/>
    </source>
</evidence>
<evidence type="ECO:0000256" key="1">
    <source>
        <dbReference type="SAM" id="SignalP"/>
    </source>
</evidence>
<evidence type="ECO:0000313" key="5">
    <source>
        <dbReference type="Proteomes" id="UP001059773"/>
    </source>
</evidence>
<dbReference type="PANTHER" id="PTHR40038:SF1">
    <property type="entry name" value="MEMBRANE-ASSOCIATED PROTEIN TCAA"/>
    <property type="match status" value="1"/>
</dbReference>
<accession>A0ABY5JM67</accession>
<dbReference type="EMBL" id="CP101914">
    <property type="protein sequence ID" value="UUI01401.1"/>
    <property type="molecule type" value="Genomic_DNA"/>
</dbReference>
<proteinExistence type="predicted"/>
<dbReference type="Pfam" id="PF25155">
    <property type="entry name" value="NTF2_YvbJ"/>
    <property type="match status" value="1"/>
</dbReference>
<dbReference type="Proteomes" id="UP001059773">
    <property type="component" value="Chromosome"/>
</dbReference>
<dbReference type="PANTHER" id="PTHR40038">
    <property type="entry name" value="MEMBRANE-ASSOCIATED PROTEIN TCAA"/>
    <property type="match status" value="1"/>
</dbReference>
<evidence type="ECO:0000259" key="3">
    <source>
        <dbReference type="Pfam" id="PF25155"/>
    </source>
</evidence>
<gene>
    <name evidence="4" type="ORF">NP439_15225</name>
</gene>
<dbReference type="Pfam" id="PF22820">
    <property type="entry name" value="TcaA_3rd_4th"/>
    <property type="match status" value="1"/>
</dbReference>
<name>A0ABY5JM67_9BACI</name>
<organism evidence="4 5">
    <name type="scientific">Oceanobacillus jeddahense</name>
    <dbReference type="NCBI Taxonomy" id="1462527"/>
    <lineage>
        <taxon>Bacteria</taxon>
        <taxon>Bacillati</taxon>
        <taxon>Bacillota</taxon>
        <taxon>Bacilli</taxon>
        <taxon>Bacillales</taxon>
        <taxon>Bacillaceae</taxon>
        <taxon>Oceanobacillus</taxon>
    </lineage>
</organism>
<dbReference type="PROSITE" id="PS51257">
    <property type="entry name" value="PROKAR_LIPOPROTEIN"/>
    <property type="match status" value="1"/>
</dbReference>
<feature type="domain" description="TcaA 4th" evidence="2">
    <location>
        <begin position="199"/>
        <end position="268"/>
    </location>
</feature>
<sequence>MQKKYNKKIYAFILFSLTVLFLSACSNNIEKSAQAFKEIVDDRDPEGLIELVTLEEGTYWTEVQAQQVIEFFHENDKSYQEQIRLLEKQENALDEDKKPPNGEGLFYFDEERELKARSYEVIITNSTFDLEPDQLMISIDEGDMVEIENLGDSIGSFGPGEYTFTAIGEFPYETVESTGEFSVMSSGSFTQSMDLAFEGNFVRIVTSSDDTKLLINGEETDIELGYMEGMEFGPIAEGNILQGIAEFPWESAQGEELMIDEEEEYDITPNMLTKEEDRESITELVNNYFQSKMAALVELEIDQLTEDVSEELRETLDGDIKRDINADSSHKGEVFDTSIDFESSSYKRNDDDGSHYVTLQVEIHQEYIKIYEFMRDTEPVERHINKSIVLEYLVEEDKWIISEEQTGREW</sequence>
<feature type="chain" id="PRO_5046368454" description="DUF4878 domain-containing protein" evidence="1">
    <location>
        <begin position="25"/>
        <end position="410"/>
    </location>
</feature>
<dbReference type="RefSeq" id="WP_256706796.1">
    <property type="nucleotide sequence ID" value="NZ_CP101914.1"/>
</dbReference>